<evidence type="ECO:0000313" key="18">
    <source>
        <dbReference type="Proteomes" id="UP000789901"/>
    </source>
</evidence>
<keyword evidence="18" id="KW-1185">Reference proteome</keyword>
<dbReference type="SUPFAM" id="SSF50677">
    <property type="entry name" value="ValRS/IleRS/LeuRS editing domain"/>
    <property type="match status" value="1"/>
</dbReference>
<dbReference type="InterPro" id="IPR009008">
    <property type="entry name" value="Val/Leu/Ile-tRNA-synth_edit"/>
</dbReference>
<evidence type="ECO:0000256" key="1">
    <source>
        <dbReference type="ARBA" id="ARBA00004370"/>
    </source>
</evidence>
<gene>
    <name evidence="17" type="ORF">GMARGA_LOCUS1130</name>
</gene>
<dbReference type="EMBL" id="CAJVQB010000266">
    <property type="protein sequence ID" value="CAG8478658.1"/>
    <property type="molecule type" value="Genomic_DNA"/>
</dbReference>
<dbReference type="PANTHER" id="PTHR42765:SF1">
    <property type="entry name" value="ISOLEUCINE--TRNA LIGASE, MITOCHONDRIAL"/>
    <property type="match status" value="1"/>
</dbReference>
<feature type="domain" description="Methionyl/Valyl/Leucyl/Isoleucyl-tRNA synthetase anticodon-binding" evidence="16">
    <location>
        <begin position="716"/>
        <end position="873"/>
    </location>
</feature>
<evidence type="ECO:0000256" key="12">
    <source>
        <dbReference type="ARBA" id="ARBA00023146"/>
    </source>
</evidence>
<protein>
    <recommendedName>
        <fullName evidence="4">isoleucine--tRNA ligase</fullName>
        <ecNumber evidence="4">6.1.1.5</ecNumber>
    </recommendedName>
    <alternativeName>
        <fullName evidence="13">Isoleucyl-tRNA synthetase</fullName>
    </alternativeName>
</protein>
<evidence type="ECO:0000259" key="16">
    <source>
        <dbReference type="Pfam" id="PF08264"/>
    </source>
</evidence>
<dbReference type="EC" id="6.1.1.5" evidence="4"/>
<feature type="transmembrane region" description="Helical" evidence="14">
    <location>
        <begin position="1021"/>
        <end position="1042"/>
    </location>
</feature>
<dbReference type="PRINTS" id="PR00984">
    <property type="entry name" value="TRNASYNTHILE"/>
</dbReference>
<evidence type="ECO:0000256" key="2">
    <source>
        <dbReference type="ARBA" id="ARBA00004496"/>
    </source>
</evidence>
<keyword evidence="8" id="KW-0067">ATP-binding</keyword>
<evidence type="ECO:0000256" key="9">
    <source>
        <dbReference type="ARBA" id="ARBA00022917"/>
    </source>
</evidence>
<keyword evidence="10 14" id="KW-1133">Transmembrane helix</keyword>
<dbReference type="Proteomes" id="UP000789901">
    <property type="component" value="Unassembled WGS sequence"/>
</dbReference>
<evidence type="ECO:0000259" key="15">
    <source>
        <dbReference type="Pfam" id="PF00133"/>
    </source>
</evidence>
<dbReference type="NCBIfam" id="TIGR00392">
    <property type="entry name" value="ileS"/>
    <property type="match status" value="1"/>
</dbReference>
<dbReference type="Gene3D" id="3.90.740.10">
    <property type="entry name" value="Valyl/Leucyl/Isoleucyl-tRNA synthetase, editing domain"/>
    <property type="match status" value="1"/>
</dbReference>
<accession>A0ABM8VYG7</accession>
<keyword evidence="6 14" id="KW-0812">Transmembrane</keyword>
<dbReference type="InterPro" id="IPR002301">
    <property type="entry name" value="Ile-tRNA-ligase"/>
</dbReference>
<dbReference type="Pfam" id="PF03381">
    <property type="entry name" value="CDC50"/>
    <property type="match status" value="1"/>
</dbReference>
<evidence type="ECO:0000313" key="17">
    <source>
        <dbReference type="EMBL" id="CAG8478658.1"/>
    </source>
</evidence>
<evidence type="ECO:0000256" key="8">
    <source>
        <dbReference type="ARBA" id="ARBA00022840"/>
    </source>
</evidence>
<dbReference type="Gene3D" id="1.10.10.830">
    <property type="entry name" value="Ile-tRNA synthetase CP2 domain-like"/>
    <property type="match status" value="1"/>
</dbReference>
<keyword evidence="7" id="KW-0547">Nucleotide-binding</keyword>
<evidence type="ECO:0000256" key="4">
    <source>
        <dbReference type="ARBA" id="ARBA00013165"/>
    </source>
</evidence>
<feature type="domain" description="Aminoacyl-tRNA synthetase class Ia" evidence="15">
    <location>
        <begin position="134"/>
        <end position="672"/>
    </location>
</feature>
<keyword evidence="11 14" id="KW-0472">Membrane</keyword>
<evidence type="ECO:0000256" key="5">
    <source>
        <dbReference type="ARBA" id="ARBA00022598"/>
    </source>
</evidence>
<evidence type="ECO:0000256" key="10">
    <source>
        <dbReference type="ARBA" id="ARBA00022989"/>
    </source>
</evidence>
<reference evidence="17 18" key="1">
    <citation type="submission" date="2021-06" db="EMBL/GenBank/DDBJ databases">
        <authorList>
            <person name="Kallberg Y."/>
            <person name="Tangrot J."/>
            <person name="Rosling A."/>
        </authorList>
    </citation>
    <scope>NUCLEOTIDE SEQUENCE [LARGE SCALE GENOMIC DNA]</scope>
    <source>
        <strain evidence="17 18">120-4 pot B 10/14</strain>
    </source>
</reference>
<comment type="similarity">
    <text evidence="3">Belongs to the CDC50/LEM3 family.</text>
</comment>
<dbReference type="Pfam" id="PF00133">
    <property type="entry name" value="tRNA-synt_1"/>
    <property type="match status" value="1"/>
</dbReference>
<evidence type="ECO:0000256" key="13">
    <source>
        <dbReference type="ARBA" id="ARBA00032665"/>
    </source>
</evidence>
<dbReference type="InterPro" id="IPR005045">
    <property type="entry name" value="CDC50/LEM3_fam"/>
</dbReference>
<dbReference type="SUPFAM" id="SSF52374">
    <property type="entry name" value="Nucleotidylyl transferase"/>
    <property type="match status" value="1"/>
</dbReference>
<keyword evidence="9" id="KW-0648">Protein biosynthesis</keyword>
<keyword evidence="5" id="KW-0436">Ligase</keyword>
<dbReference type="PANTHER" id="PTHR42765">
    <property type="entry name" value="SOLEUCYL-TRNA SYNTHETASE"/>
    <property type="match status" value="1"/>
</dbReference>
<dbReference type="InterPro" id="IPR014729">
    <property type="entry name" value="Rossmann-like_a/b/a_fold"/>
</dbReference>
<evidence type="ECO:0000256" key="7">
    <source>
        <dbReference type="ARBA" id="ARBA00022741"/>
    </source>
</evidence>
<sequence>MNLLTSRNIRRLHTLRSHSMRLRMIRIFKSSLFTTTKNDDKGSNFLKPSTMKNKEYAETLLLPKTKFPLRADAVNREHLFRDRCTKDLYTWQLKNNSKPLFILHDGPPYANGNLHIELKALSELKNVDKSLLTPMQIRFTARKCALNTIEIQMSEFKSWAIMGDWDNSYKTLEKEYEVRQLKLFHEMVKKGYIYRQNKPVYWSPSSRTALAEAELEYYNDHKSRSVYVKLPLVKSSLNLPNLNDADIYIMIWTTTPWTLPANRAVAINSKVGYSIVSPVFDTEFVSCKDYYIVANNMIDALQKIIGSDLNIKTTFEGHTLIGTSYKHPVTKVPYKIVDADHVTADSGTGLVHIAPGHGIEDYETCKKLNISIFCPVDDFGKFTAEVGDPSFEGKNVLNDGTDVLINYLKENKLFVKEHEIIHKYPYDWRTKKPIILRATPQWFINVEAFKQKAFSSLADIKILPDNARNRLEIYTLSRSEWCISRQRSWGVPIPVLYDVETDAPLFTEPSINHIIEIVKRFGSDAWWEIDEKELVAPEYRNNGVKYRRGMDTMDVWFDSGVSWSYILEKFKRPDPNAVADLYLEGTDQHRGWFTSSLLTSIAVNDTAPFSAVITHGFVLDEQGRKMSKSLGNVIDPKTITNGGKNKEKEPAYGVDVLRLWVASSDYTKDVSIGKTVMSQVGENMRKYRNTARFMLGNLNNFNHERLVAYDDLKSIDKYMLHETYQFGKVVESNYDDFLFNKVVQALNNFTNVSLSAFYFDIVKDRLYADHALSISRRSVQTVLYHALNVYTRSLAPIVPHLAEEIYENYKNIDREQSDSIFKLEWYNMNKNWDNQAIQQEWDILKLLKNEVNQLLEVARKDKVIKSSLEANVELYATSELYGLLSNHGKYRVPRKLDWLVIYYANHEPELKSIFITSEATLTSNVQLSSLSPQATNSINIRNSTNIDDINYIKHIDSIVDNIKGSCKIVIRQARMHKCPRCWNYAANEEEKTTAPKRKPGNSAFNQQRLSACQPIITPRTVFPVFIVIATIFAPLGGILFYFNAKALELSIDYTYCDTEAPFDFGLIPVKYVTDSMTKIKSLPENQRPKWKRLNITILPNNKTITQCSIRFYINKEMKPPVYLFYRLTNFFQNERGYARSLDTDQLKGKAVNRDSLKRGGCKSLALHDETIIYPCGLLANSIFNDTIGNLTLIDLISSPNESSQITNTTYNFTYNGIAPPGEAAKYRPTTYNINQIRPPLNWEARYPDGRYTNDYPPIDPSKDEHFQVWMHTAGLPIFRKTYGINETTPLQVGYYQININTVFPVKGFGGTKSIVISMPSMVGGKHPFPGIAYMVLGILCGIVGIIFAVESFYNSHK</sequence>
<dbReference type="InterPro" id="IPR002300">
    <property type="entry name" value="aa-tRNA-synth_Ia"/>
</dbReference>
<proteinExistence type="inferred from homology"/>
<dbReference type="InterPro" id="IPR009080">
    <property type="entry name" value="tRNAsynth_Ia_anticodon-bd"/>
</dbReference>
<dbReference type="InterPro" id="IPR050081">
    <property type="entry name" value="Ile-tRNA_ligase"/>
</dbReference>
<dbReference type="CDD" id="cd07960">
    <property type="entry name" value="Anticodon_Ia_Ile_BEm"/>
    <property type="match status" value="1"/>
</dbReference>
<dbReference type="Pfam" id="PF08264">
    <property type="entry name" value="Anticodon_1"/>
    <property type="match status" value="1"/>
</dbReference>
<dbReference type="Gene3D" id="3.40.50.620">
    <property type="entry name" value="HUPs"/>
    <property type="match status" value="2"/>
</dbReference>
<dbReference type="InterPro" id="IPR013155">
    <property type="entry name" value="M/V/L/I-tRNA-synth_anticd-bd"/>
</dbReference>
<evidence type="ECO:0000256" key="3">
    <source>
        <dbReference type="ARBA" id="ARBA00009457"/>
    </source>
</evidence>
<dbReference type="SUPFAM" id="SSF47323">
    <property type="entry name" value="Anticodon-binding domain of a subclass of class I aminoacyl-tRNA synthetases"/>
    <property type="match status" value="1"/>
</dbReference>
<dbReference type="HAMAP" id="MF_02002">
    <property type="entry name" value="Ile_tRNA_synth_type1"/>
    <property type="match status" value="1"/>
</dbReference>
<evidence type="ECO:0000256" key="11">
    <source>
        <dbReference type="ARBA" id="ARBA00023136"/>
    </source>
</evidence>
<name>A0ABM8VYG7_GIGMA</name>
<dbReference type="InterPro" id="IPR033708">
    <property type="entry name" value="Anticodon_Ile_BEm"/>
</dbReference>
<dbReference type="Gene3D" id="1.10.730.20">
    <property type="match status" value="1"/>
</dbReference>
<organism evidence="17 18">
    <name type="scientific">Gigaspora margarita</name>
    <dbReference type="NCBI Taxonomy" id="4874"/>
    <lineage>
        <taxon>Eukaryota</taxon>
        <taxon>Fungi</taxon>
        <taxon>Fungi incertae sedis</taxon>
        <taxon>Mucoromycota</taxon>
        <taxon>Glomeromycotina</taxon>
        <taxon>Glomeromycetes</taxon>
        <taxon>Diversisporales</taxon>
        <taxon>Gigasporaceae</taxon>
        <taxon>Gigaspora</taxon>
    </lineage>
</organism>
<dbReference type="InterPro" id="IPR023585">
    <property type="entry name" value="Ile-tRNA-ligase_type1"/>
</dbReference>
<comment type="caution">
    <text evidence="17">The sequence shown here is derived from an EMBL/GenBank/DDBJ whole genome shotgun (WGS) entry which is preliminary data.</text>
</comment>
<evidence type="ECO:0000256" key="6">
    <source>
        <dbReference type="ARBA" id="ARBA00022692"/>
    </source>
</evidence>
<comment type="subcellular location">
    <subcellularLocation>
        <location evidence="2">Cytoplasm</location>
    </subcellularLocation>
    <subcellularLocation>
        <location evidence="1">Membrane</location>
    </subcellularLocation>
</comment>
<evidence type="ECO:0000256" key="14">
    <source>
        <dbReference type="SAM" id="Phobius"/>
    </source>
</evidence>
<feature type="transmembrane region" description="Helical" evidence="14">
    <location>
        <begin position="1331"/>
        <end position="1353"/>
    </location>
</feature>
<keyword evidence="12" id="KW-0030">Aminoacyl-tRNA synthetase</keyword>